<evidence type="ECO:0000313" key="4">
    <source>
        <dbReference type="Proteomes" id="UP000236723"/>
    </source>
</evidence>
<gene>
    <name evidence="3" type="ORF">SAMN04489712_10788</name>
</gene>
<dbReference type="Gene3D" id="3.30.110.70">
    <property type="entry name" value="Hypothetical protein apc22750. Chain B"/>
    <property type="match status" value="1"/>
</dbReference>
<comment type="similarity">
    <text evidence="1">Belongs to the UPF0145 family.</text>
</comment>
<dbReference type="InterPro" id="IPR035439">
    <property type="entry name" value="UPF0145_dom_sf"/>
</dbReference>
<dbReference type="InterPro" id="IPR002765">
    <property type="entry name" value="UPF0145_YbjQ-like"/>
</dbReference>
<keyword evidence="4" id="KW-1185">Reference proteome</keyword>
<dbReference type="PANTHER" id="PTHR34068:SF2">
    <property type="entry name" value="UPF0145 PROTEIN SCO3412"/>
    <property type="match status" value="1"/>
</dbReference>
<feature type="region of interest" description="Disordered" evidence="2">
    <location>
        <begin position="120"/>
        <end position="169"/>
    </location>
</feature>
<reference evidence="4" key="1">
    <citation type="submission" date="2016-10" db="EMBL/GenBank/DDBJ databases">
        <authorList>
            <person name="Varghese N."/>
            <person name="Submissions S."/>
        </authorList>
    </citation>
    <scope>NUCLEOTIDE SEQUENCE [LARGE SCALE GENOMIC DNA]</scope>
    <source>
        <strain evidence="4">DSM 43163</strain>
    </source>
</reference>
<evidence type="ECO:0000256" key="1">
    <source>
        <dbReference type="ARBA" id="ARBA00010751"/>
    </source>
</evidence>
<evidence type="ECO:0000313" key="3">
    <source>
        <dbReference type="EMBL" id="SEG59752.1"/>
    </source>
</evidence>
<name>A0A1H6BGK4_9ACTN</name>
<protein>
    <submittedName>
        <fullName evidence="3">Uncharacterized conserved protein YbjQ, UPF0145 family</fullName>
    </submittedName>
</protein>
<proteinExistence type="inferred from homology"/>
<accession>A0A1H6BGK4</accession>
<sequence>MNVHRSSTVESMLIVTTDGLPGFEIRRVLGPVLGVAVHNDQGMVPGPSPSSGTFRRSTGEQPGLGLAPTRREAVQRLAEEAQRMGANAVVGMCFDNALVGGGRGGHEVCAYGTAVVAEPAHGQAQGQHQYAKTGPQGQPAPPPYVEPQPGRPPMVGRNLTIGLHGDNPR</sequence>
<evidence type="ECO:0000256" key="2">
    <source>
        <dbReference type="SAM" id="MobiDB-lite"/>
    </source>
</evidence>
<dbReference type="Proteomes" id="UP000236723">
    <property type="component" value="Unassembled WGS sequence"/>
</dbReference>
<feature type="compositionally biased region" description="Low complexity" evidence="2">
    <location>
        <begin position="120"/>
        <end position="137"/>
    </location>
</feature>
<dbReference type="EMBL" id="FNVO01000007">
    <property type="protein sequence ID" value="SEG59752.1"/>
    <property type="molecule type" value="Genomic_DNA"/>
</dbReference>
<organism evidence="3 4">
    <name type="scientific">Thermomonospora echinospora</name>
    <dbReference type="NCBI Taxonomy" id="1992"/>
    <lineage>
        <taxon>Bacteria</taxon>
        <taxon>Bacillati</taxon>
        <taxon>Actinomycetota</taxon>
        <taxon>Actinomycetes</taxon>
        <taxon>Streptosporangiales</taxon>
        <taxon>Thermomonosporaceae</taxon>
        <taxon>Thermomonospora</taxon>
    </lineage>
</organism>
<dbReference type="AlphaFoldDB" id="A0A1H6BGK4"/>
<feature type="compositionally biased region" description="Pro residues" evidence="2">
    <location>
        <begin position="138"/>
        <end position="152"/>
    </location>
</feature>
<feature type="compositionally biased region" description="Polar residues" evidence="2">
    <location>
        <begin position="49"/>
        <end position="60"/>
    </location>
</feature>
<feature type="region of interest" description="Disordered" evidence="2">
    <location>
        <begin position="40"/>
        <end position="68"/>
    </location>
</feature>
<dbReference type="SUPFAM" id="SSF117782">
    <property type="entry name" value="YbjQ-like"/>
    <property type="match status" value="1"/>
</dbReference>
<dbReference type="Pfam" id="PF01906">
    <property type="entry name" value="YbjQ_1"/>
    <property type="match status" value="1"/>
</dbReference>
<dbReference type="PANTHER" id="PTHR34068">
    <property type="entry name" value="UPF0145 PROTEIN YBJQ"/>
    <property type="match status" value="1"/>
</dbReference>